<evidence type="ECO:0000313" key="2">
    <source>
        <dbReference type="EMBL" id="KAK6504586.1"/>
    </source>
</evidence>
<dbReference type="Pfam" id="PF12937">
    <property type="entry name" value="F-box-like"/>
    <property type="match status" value="1"/>
</dbReference>
<name>A0AAV9W8S1_9PEZI</name>
<comment type="caution">
    <text evidence="2">The sequence shown here is derived from an EMBL/GenBank/DDBJ whole genome shotgun (WGS) entry which is preliminary data.</text>
</comment>
<dbReference type="CDD" id="cd09917">
    <property type="entry name" value="F-box_SF"/>
    <property type="match status" value="1"/>
</dbReference>
<feature type="domain" description="F-box" evidence="1">
    <location>
        <begin position="9"/>
        <end position="55"/>
    </location>
</feature>
<dbReference type="InterPro" id="IPR001810">
    <property type="entry name" value="F-box_dom"/>
</dbReference>
<keyword evidence="3" id="KW-1185">Reference proteome</keyword>
<dbReference type="Gene3D" id="1.20.1280.50">
    <property type="match status" value="1"/>
</dbReference>
<reference evidence="2 3" key="1">
    <citation type="submission" date="2023-08" db="EMBL/GenBank/DDBJ databases">
        <authorList>
            <person name="Palmer J.M."/>
        </authorList>
    </citation>
    <scope>NUCLEOTIDE SEQUENCE [LARGE SCALE GENOMIC DNA]</scope>
    <source>
        <strain evidence="2 3">TWF481</strain>
    </source>
</reference>
<dbReference type="Proteomes" id="UP001370758">
    <property type="component" value="Unassembled WGS sequence"/>
</dbReference>
<gene>
    <name evidence="2" type="ORF">TWF481_006525</name>
</gene>
<dbReference type="PROSITE" id="PS50181">
    <property type="entry name" value="FBOX"/>
    <property type="match status" value="1"/>
</dbReference>
<dbReference type="SUPFAM" id="SSF81383">
    <property type="entry name" value="F-box domain"/>
    <property type="match status" value="1"/>
</dbReference>
<accession>A0AAV9W8S1</accession>
<organism evidence="2 3">
    <name type="scientific">Arthrobotrys musiformis</name>
    <dbReference type="NCBI Taxonomy" id="47236"/>
    <lineage>
        <taxon>Eukaryota</taxon>
        <taxon>Fungi</taxon>
        <taxon>Dikarya</taxon>
        <taxon>Ascomycota</taxon>
        <taxon>Pezizomycotina</taxon>
        <taxon>Orbiliomycetes</taxon>
        <taxon>Orbiliales</taxon>
        <taxon>Orbiliaceae</taxon>
        <taxon>Arthrobotrys</taxon>
    </lineage>
</organism>
<dbReference type="EMBL" id="JAVHJL010000004">
    <property type="protein sequence ID" value="KAK6504586.1"/>
    <property type="molecule type" value="Genomic_DNA"/>
</dbReference>
<protein>
    <recommendedName>
        <fullName evidence="1">F-box domain-containing protein</fullName>
    </recommendedName>
</protein>
<dbReference type="InterPro" id="IPR036047">
    <property type="entry name" value="F-box-like_dom_sf"/>
</dbReference>
<evidence type="ECO:0000259" key="1">
    <source>
        <dbReference type="PROSITE" id="PS50181"/>
    </source>
</evidence>
<proteinExistence type="predicted"/>
<evidence type="ECO:0000313" key="3">
    <source>
        <dbReference type="Proteomes" id="UP001370758"/>
    </source>
</evidence>
<dbReference type="AlphaFoldDB" id="A0AAV9W8S1"/>
<dbReference type="SMART" id="SM00256">
    <property type="entry name" value="FBOX"/>
    <property type="match status" value="1"/>
</dbReference>
<sequence>MPPSDGMSSTSIRQLPLELQAQVISYLPADDQIRAAEVCQSWCDILSSSQSMRRSRYSSERVAGVHSLISTQSQGFRCEVRSVTSREYYFQEMPLGSDNPFLDEPFFLPTAWNGEDPELATSINRMAFNLFTGFPGAPCPTWRGPEHWGRGVTVRQFIEAILKPVFDAARAGGTMEGYLTFFLGIDSISGAYKRVYARQAKRV</sequence>